<proteinExistence type="predicted"/>
<dbReference type="Proteomes" id="UP000510868">
    <property type="component" value="Chromosome"/>
</dbReference>
<reference evidence="2 3" key="1">
    <citation type="submission" date="2020-07" db="EMBL/GenBank/DDBJ databases">
        <title>Genome sequence of Lactobacillus reuteri CNEI-KCA3 isolated from the faeces of a reared-broiler chicken, South-East Nigeria, reveals presence of CRISPR arrays.</title>
        <authorList>
            <person name="Anukam K.C."/>
            <person name="Ibezim C.N."/>
            <person name="BeecK W.V."/>
            <person name="Allonsius C."/>
            <person name="Broek M.D."/>
            <person name="Tuyaerts I."/>
            <person name="Attama A."/>
            <person name="Esimone C.O."/>
            <person name="Lebeer S."/>
        </authorList>
    </citation>
    <scope>NUCLEOTIDE SEQUENCE [LARGE SCALE GENOMIC DNA]</scope>
    <source>
        <strain evidence="2 3">CNEI-KCA3</strain>
    </source>
</reference>
<dbReference type="EMBL" id="CP059275">
    <property type="protein sequence ID" value="QLQ61770.1"/>
    <property type="molecule type" value="Genomic_DNA"/>
</dbReference>
<evidence type="ECO:0000256" key="1">
    <source>
        <dbReference type="SAM" id="Coils"/>
    </source>
</evidence>
<feature type="coiled-coil region" evidence="1">
    <location>
        <begin position="445"/>
        <end position="476"/>
    </location>
</feature>
<evidence type="ECO:0008006" key="4">
    <source>
        <dbReference type="Google" id="ProtNLM"/>
    </source>
</evidence>
<protein>
    <recommendedName>
        <fullName evidence="4">Peptidase S74 domain-containing protein</fullName>
    </recommendedName>
</protein>
<keyword evidence="1" id="KW-0175">Coiled coil</keyword>
<evidence type="ECO:0000313" key="3">
    <source>
        <dbReference type="Proteomes" id="UP000510868"/>
    </source>
</evidence>
<accession>A0A7L6BIU3</accession>
<organism evidence="2 3">
    <name type="scientific">Limosilactobacillus reuteri</name>
    <name type="common">Lactobacillus reuteri</name>
    <dbReference type="NCBI Taxonomy" id="1598"/>
    <lineage>
        <taxon>Bacteria</taxon>
        <taxon>Bacillati</taxon>
        <taxon>Bacillota</taxon>
        <taxon>Bacilli</taxon>
        <taxon>Lactobacillales</taxon>
        <taxon>Lactobacillaceae</taxon>
        <taxon>Limosilactobacillus</taxon>
    </lineage>
</organism>
<dbReference type="Gene3D" id="2.60.120.260">
    <property type="entry name" value="Galactose-binding domain-like"/>
    <property type="match status" value="2"/>
</dbReference>
<evidence type="ECO:0000313" key="2">
    <source>
        <dbReference type="EMBL" id="QLQ61770.1"/>
    </source>
</evidence>
<dbReference type="InterPro" id="IPR008979">
    <property type="entry name" value="Galactose-bd-like_sf"/>
</dbReference>
<name>A0A7L6BIU3_LIMRT</name>
<sequence length="1997" mass="219131">MLTQSKETRNAWRASQRILDIKVTIDGKTYGATDINSLKYDSGAYNGDTFAIGSTYSNTVQIEFSHLIEGLKLGMEVRPSIGIKTSSGYVYEPLGVFIISSEIKMDRNNNLTTVSASDRFCGLEGGYVSKLTYPAKVLDVIAEICAQSGVKANTDDLARLPHQADLPAPITGQSYRKALGWIAQLYVGYALFDRQGLFTIRTISEPNYELDPSQYEQAGLTKNEAAYKINGIQCQVTITTKTRDGESTEETKTYQAGDATGSQIKLENNIMTPQRLNDIWEQLKDLTFYPFSLNWFGNPAVEAGDWLRLEDKQGNSFVVPNSSYTLDFNGGLSATSKADQTTSSDQMVPWQGNVAQTIKELKIRRSPDGTVVFPPSVTEPPANAKFNDVWFKKNGNSTELWIFEKQDDGSGKWIRKDLSDDEIKKKVADAQQGLNQAKADIISNKQKADADIENLNKSIEDNKKVADESLQKLNDSVTNLQGQYDNNVVPNLNKVMADASDALQKYISAQNSIADLTKQAQEQGKDIADVTNTVKGLNINYANLAGDVSSTKVDVKGLQTTIGTANGDIAQLKLDAQNLQTMLAGKVDNTTYTNFVNLTNQALNARLTASDLNGYAKTVDVQATANGLRVDLNAVTGKLNNMIVGNRNLIRNSAFPTNTDYWESTAEITTHIFYYQGKKNLFVINNSSTDEKVCDSARFPVKRNTDYVFSFKGFMSWNVSSYDVWFLARKNGETSQFSYSKPIVSGQRLSNGSLQYVKDIVFNSGDNDEAYIRFDNNGSNDGKNSVLCFGEIQLEEGNKSTAWNAAPEDEKQRVDDIASQLSARITANSQQFSSYYTKVEADNKTNSAKEEAKSNAVNAIKSEGNWQGLNNILTNSGFLQTADGFLQKVQQTTQPMIDANNGGGINLVGLSGFHNISVDQLRSRWAVSDNVSINAKGGRNQTGSIVIDARATDTYREITQTIDLEPDTDYRLSFHLLFVELNNKDYSAYTYLVEKDSSGNNVVPYRDSNRLIANTDDRNKNSFIIHTSTSTSKGILYIRANPGTKIELEEVKLEKGRVSTPWSPAPADFATQIKFTELSQSLDGLRSTVGSNYGDLLTQISQSSSAVRTELTNKITGVQNQITTTANGLDAKIAGIRVGGRNLIQNSNASIDRAVPWENTTLQAHSFYYNGTKKMFVLQTNSKNELTSGSNWFKIKPGQKYTFSFWGFQSWNMSNYDVWLLLRHSGENGSYDSTYQIVTGERLSNGNCQKVTRTFTAPDGYDEAYIRLDNNGSNDGNNAVFFFNELKLEEGTIATDWSPAPEDDDKAFAALNVTIDGLKSTISGNYGDLKNQITQTNQTTRNEIDDKVKGLQGQLTLQANNFNVSLNNLQIGGTNLIRNSGNFQNTNYWTLDSWGGQRGQLGLGKHGFWKNNQENLLEITNYDVNATAVAKSSRFNVKPSTTYTLSFNGFHDVNLKSYTVYFLGRKYNSSNDYDVVVPIIAGSKLSASQSTYVKVQFNTGNSDEGYIRFDSNGILNSGMSTLYLADIKVEEGDKATAWSPAPEDQVAKDQILAQINMSAGTTLIQNNKIYMDASSTIFSGNAFIPSAAITSLNADKITAGTINGAKVNVINLNANNITAGTLKGSNGEFYLDSGSLHVWQGDHNAWIDKNGIHDSDNSGNNVWISNGSISAYGNSSGAYLFDGGLYLHKSQSLSDAVLNPNYGSITKSDNIVSFGTSGLDIDGKDGFLLRTHGWNDQTLAYLNGNEIIGAGIAGKSDGFMNIAAKKQLFLYAGEPVQNDKLKTIPKLVLDGTYQNGQTALKGTFSQYFFQGPSSGFSGGITLQDEFVNVGSLNGKNYFSISNDGAISITANGKSILSLNGLFPGVNGDFNVSGNFTVTGSKNAVVPTSRGMAAINAYETAEYYFGDIGETQTNSNGVVTVMIDPYFLETVNTLVPYQVFLTSYGDGNVWVSSRSANNFTVKSSKPNIHFVWEIKAKRKGYENDRMKIVKGVFNNEQY</sequence>
<dbReference type="RefSeq" id="WP_181462505.1">
    <property type="nucleotide sequence ID" value="NZ_CP059275.1"/>
</dbReference>
<gene>
    <name evidence="2" type="ORF">HHK02_00060</name>
</gene>
<dbReference type="SUPFAM" id="SSF49785">
    <property type="entry name" value="Galactose-binding domain-like"/>
    <property type="match status" value="1"/>
</dbReference>